<dbReference type="OrthoDB" id="9801207at2"/>
<organism evidence="11 12">
    <name type="scientific">Streptococcus hyointestinalis</name>
    <dbReference type="NCBI Taxonomy" id="1337"/>
    <lineage>
        <taxon>Bacteria</taxon>
        <taxon>Bacillati</taxon>
        <taxon>Bacillota</taxon>
        <taxon>Bacilli</taxon>
        <taxon>Lactobacillales</taxon>
        <taxon>Streptococcaceae</taxon>
        <taxon>Streptococcus</taxon>
    </lineage>
</organism>
<name>A0A380K9U5_9STRE</name>
<feature type="binding site" evidence="9">
    <location>
        <position position="78"/>
    </location>
    <ligand>
        <name>Zn(2+)</name>
        <dbReference type="ChEBI" id="CHEBI:29105"/>
    </ligand>
</feature>
<keyword evidence="3 9" id="KW-0554">One-carbon metabolism</keyword>
<dbReference type="InterPro" id="IPR043133">
    <property type="entry name" value="GTP-CH-I_C/QueF"/>
</dbReference>
<protein>
    <recommendedName>
        <fullName evidence="9">GTP cyclohydrolase 1</fullName>
        <ecNumber evidence="9">3.5.4.16</ecNumber>
    </recommendedName>
    <alternativeName>
        <fullName evidence="9">GTP cyclohydrolase I</fullName>
        <shortName evidence="9">GTP-CH-I</shortName>
    </alternativeName>
</protein>
<dbReference type="GO" id="GO:0008270">
    <property type="term" value="F:zinc ion binding"/>
    <property type="evidence" value="ECO:0007669"/>
    <property type="project" value="UniProtKB-UniRule"/>
</dbReference>
<evidence type="ECO:0000256" key="4">
    <source>
        <dbReference type="ARBA" id="ARBA00022723"/>
    </source>
</evidence>
<dbReference type="UniPathway" id="UPA00848">
    <property type="reaction ID" value="UER00151"/>
</dbReference>
<dbReference type="FunFam" id="1.10.286.10:FF:000001">
    <property type="entry name" value="GTP cyclohydrolase 1"/>
    <property type="match status" value="1"/>
</dbReference>
<evidence type="ECO:0000256" key="3">
    <source>
        <dbReference type="ARBA" id="ARBA00022563"/>
    </source>
</evidence>
<dbReference type="AlphaFoldDB" id="A0A380K9U5"/>
<keyword evidence="12" id="KW-1185">Reference proteome</keyword>
<keyword evidence="7 9" id="KW-0862">Zinc</keyword>
<evidence type="ECO:0000259" key="10">
    <source>
        <dbReference type="Pfam" id="PF01227"/>
    </source>
</evidence>
<feature type="binding site" evidence="9">
    <location>
        <position position="148"/>
    </location>
    <ligand>
        <name>Zn(2+)</name>
        <dbReference type="ChEBI" id="CHEBI:29105"/>
    </ligand>
</feature>
<comment type="pathway">
    <text evidence="2 9">Cofactor biosynthesis; 7,8-dihydroneopterin triphosphate biosynthesis; 7,8-dihydroneopterin triphosphate from GTP: step 1/1.</text>
</comment>
<dbReference type="GeneID" id="78356856"/>
<dbReference type="GO" id="GO:0006729">
    <property type="term" value="P:tetrahydrobiopterin biosynthetic process"/>
    <property type="evidence" value="ECO:0007669"/>
    <property type="project" value="TreeGrafter"/>
</dbReference>
<evidence type="ECO:0000256" key="5">
    <source>
        <dbReference type="ARBA" id="ARBA00022741"/>
    </source>
</evidence>
<dbReference type="InterPro" id="IPR018234">
    <property type="entry name" value="GTP_CycHdrlase_I_CS"/>
</dbReference>
<dbReference type="EMBL" id="UHFN01000007">
    <property type="protein sequence ID" value="SUN61701.1"/>
    <property type="molecule type" value="Genomic_DNA"/>
</dbReference>
<keyword evidence="4 9" id="KW-0479">Metal-binding</keyword>
<dbReference type="InterPro" id="IPR043134">
    <property type="entry name" value="GTP-CH-I_N"/>
</dbReference>
<dbReference type="Pfam" id="PF01227">
    <property type="entry name" value="GTP_cyclohydroI"/>
    <property type="match status" value="1"/>
</dbReference>
<dbReference type="Gene3D" id="1.10.286.10">
    <property type="match status" value="1"/>
</dbReference>
<evidence type="ECO:0000313" key="12">
    <source>
        <dbReference type="Proteomes" id="UP000254924"/>
    </source>
</evidence>
<comment type="subunit">
    <text evidence="9">Homopolymer.</text>
</comment>
<dbReference type="GO" id="GO:0006730">
    <property type="term" value="P:one-carbon metabolic process"/>
    <property type="evidence" value="ECO:0007669"/>
    <property type="project" value="UniProtKB-UniRule"/>
</dbReference>
<dbReference type="InterPro" id="IPR001474">
    <property type="entry name" value="GTP_CycHdrlase_I"/>
</dbReference>
<dbReference type="NCBIfam" id="NF006825">
    <property type="entry name" value="PRK09347.1-2"/>
    <property type="match status" value="1"/>
</dbReference>
<evidence type="ECO:0000313" key="11">
    <source>
        <dbReference type="EMBL" id="SUN61701.1"/>
    </source>
</evidence>
<feature type="domain" description="GTP cyclohydrolase I" evidence="10">
    <location>
        <begin position="7"/>
        <end position="184"/>
    </location>
</feature>
<keyword evidence="5 9" id="KW-0547">Nucleotide-binding</keyword>
<keyword evidence="6 9" id="KW-0378">Hydrolase</keyword>
<dbReference type="GO" id="GO:0003934">
    <property type="term" value="F:GTP cyclohydrolase I activity"/>
    <property type="evidence" value="ECO:0007669"/>
    <property type="project" value="UniProtKB-UniRule"/>
</dbReference>
<evidence type="ECO:0000256" key="2">
    <source>
        <dbReference type="ARBA" id="ARBA00005080"/>
    </source>
</evidence>
<comment type="catalytic activity">
    <reaction evidence="1 9">
        <text>GTP + H2O = 7,8-dihydroneopterin 3'-triphosphate + formate + H(+)</text>
        <dbReference type="Rhea" id="RHEA:17473"/>
        <dbReference type="ChEBI" id="CHEBI:15377"/>
        <dbReference type="ChEBI" id="CHEBI:15378"/>
        <dbReference type="ChEBI" id="CHEBI:15740"/>
        <dbReference type="ChEBI" id="CHEBI:37565"/>
        <dbReference type="ChEBI" id="CHEBI:58462"/>
        <dbReference type="EC" id="3.5.4.16"/>
    </reaction>
</comment>
<evidence type="ECO:0000256" key="6">
    <source>
        <dbReference type="ARBA" id="ARBA00022801"/>
    </source>
</evidence>
<dbReference type="HAMAP" id="MF_00223">
    <property type="entry name" value="FolE"/>
    <property type="match status" value="1"/>
</dbReference>
<accession>A0A380K9U5</accession>
<evidence type="ECO:0000256" key="7">
    <source>
        <dbReference type="ARBA" id="ARBA00022833"/>
    </source>
</evidence>
<dbReference type="EC" id="3.5.4.16" evidence="9"/>
<dbReference type="NCBIfam" id="NF006826">
    <property type="entry name" value="PRK09347.1-3"/>
    <property type="match status" value="1"/>
</dbReference>
<dbReference type="PROSITE" id="PS00860">
    <property type="entry name" value="GTP_CYCLOHYDROL_1_2"/>
    <property type="match status" value="1"/>
</dbReference>
<dbReference type="GO" id="GO:0005737">
    <property type="term" value="C:cytoplasm"/>
    <property type="evidence" value="ECO:0007669"/>
    <property type="project" value="TreeGrafter"/>
</dbReference>
<dbReference type="GO" id="GO:0046654">
    <property type="term" value="P:tetrahydrofolate biosynthetic process"/>
    <property type="evidence" value="ECO:0007669"/>
    <property type="project" value="UniProtKB-UniRule"/>
</dbReference>
<feature type="binding site" evidence="9">
    <location>
        <position position="75"/>
    </location>
    <ligand>
        <name>Zn(2+)</name>
        <dbReference type="ChEBI" id="CHEBI:29105"/>
    </ligand>
</feature>
<comment type="similarity">
    <text evidence="9">Belongs to the GTP cyclohydrolase I family.</text>
</comment>
<dbReference type="NCBIfam" id="TIGR00063">
    <property type="entry name" value="folE"/>
    <property type="match status" value="1"/>
</dbReference>
<dbReference type="GO" id="GO:0005525">
    <property type="term" value="F:GTP binding"/>
    <property type="evidence" value="ECO:0007669"/>
    <property type="project" value="UniProtKB-KW"/>
</dbReference>
<reference evidence="11 12" key="1">
    <citation type="submission" date="2018-06" db="EMBL/GenBank/DDBJ databases">
        <authorList>
            <consortium name="Pathogen Informatics"/>
            <person name="Doyle S."/>
        </authorList>
    </citation>
    <scope>NUCLEOTIDE SEQUENCE [LARGE SCALE GENOMIC DNA]</scope>
    <source>
        <strain evidence="11 12">NCTC12224</strain>
    </source>
</reference>
<dbReference type="PANTHER" id="PTHR11109:SF7">
    <property type="entry name" value="GTP CYCLOHYDROLASE 1"/>
    <property type="match status" value="1"/>
</dbReference>
<proteinExistence type="inferred from homology"/>
<gene>
    <name evidence="9 11" type="primary">folE</name>
    <name evidence="11" type="ORF">NCTC12224_01565</name>
</gene>
<dbReference type="Gene3D" id="3.30.1130.10">
    <property type="match status" value="1"/>
</dbReference>
<dbReference type="InterPro" id="IPR020602">
    <property type="entry name" value="GTP_CycHdrlase_I_dom"/>
</dbReference>
<dbReference type="SUPFAM" id="SSF55620">
    <property type="entry name" value="Tetrahydrobiopterin biosynthesis enzymes-like"/>
    <property type="match status" value="1"/>
</dbReference>
<evidence type="ECO:0000256" key="8">
    <source>
        <dbReference type="ARBA" id="ARBA00023134"/>
    </source>
</evidence>
<keyword evidence="8 9" id="KW-0342">GTP-binding</keyword>
<sequence length="187" mass="21139">MDLEKAEQAVYQLLEALGENPEREGLKETPARVVRMYQEMWQGLHKDPKDEFTAVFNEGNGEAVIVRDIPFYSMCEHHLVPFYGKAHIAYLPNTDRQVTGLSKLARCVETASKRPQVQERLTAEIADGIEQALKPQGVYVFVEAEHMCMTMRGIKKPGSKTITTASRGCYQKDALLRQELLTLLKLG</sequence>
<dbReference type="PANTHER" id="PTHR11109">
    <property type="entry name" value="GTP CYCLOHYDROLASE I"/>
    <property type="match status" value="1"/>
</dbReference>
<dbReference type="RefSeq" id="WP_115269570.1">
    <property type="nucleotide sequence ID" value="NZ_JBNPOC010000032.1"/>
</dbReference>
<evidence type="ECO:0000256" key="1">
    <source>
        <dbReference type="ARBA" id="ARBA00001052"/>
    </source>
</evidence>
<evidence type="ECO:0000256" key="9">
    <source>
        <dbReference type="HAMAP-Rule" id="MF_00223"/>
    </source>
</evidence>
<dbReference type="FunFam" id="3.30.1130.10:FF:000001">
    <property type="entry name" value="GTP cyclohydrolase 1"/>
    <property type="match status" value="1"/>
</dbReference>
<dbReference type="Proteomes" id="UP000254924">
    <property type="component" value="Unassembled WGS sequence"/>
</dbReference>